<dbReference type="RefSeq" id="XP_060341055.1">
    <property type="nucleotide sequence ID" value="XM_060500238.1"/>
</dbReference>
<protein>
    <submittedName>
        <fullName evidence="1">Uncharacterized protein</fullName>
    </submittedName>
</protein>
<comment type="caution">
    <text evidence="1">The sequence shown here is derived from an EMBL/GenBank/DDBJ whole genome shotgun (WGS) entry which is preliminary data.</text>
</comment>
<gene>
    <name evidence="1" type="ORF">CPAR01_15993</name>
</gene>
<dbReference type="Proteomes" id="UP001241169">
    <property type="component" value="Unassembled WGS sequence"/>
</dbReference>
<organism evidence="1 2">
    <name type="scientific">Colletotrichum paranaense</name>
    <dbReference type="NCBI Taxonomy" id="1914294"/>
    <lineage>
        <taxon>Eukaryota</taxon>
        <taxon>Fungi</taxon>
        <taxon>Dikarya</taxon>
        <taxon>Ascomycota</taxon>
        <taxon>Pezizomycotina</taxon>
        <taxon>Sordariomycetes</taxon>
        <taxon>Hypocreomycetidae</taxon>
        <taxon>Glomerellales</taxon>
        <taxon>Glomerellaceae</taxon>
        <taxon>Colletotrichum</taxon>
        <taxon>Colletotrichum acutatum species complex</taxon>
    </lineage>
</organism>
<reference evidence="1 2" key="1">
    <citation type="submission" date="2016-10" db="EMBL/GenBank/DDBJ databases">
        <title>The genome sequence of Colletotrichum fioriniae PJ7.</title>
        <authorList>
            <person name="Baroncelli R."/>
        </authorList>
    </citation>
    <scope>NUCLEOTIDE SEQUENCE [LARGE SCALE GENOMIC DNA]</scope>
    <source>
        <strain evidence="1 2">IMI 384185</strain>
    </source>
</reference>
<dbReference type="GeneID" id="85384137"/>
<dbReference type="EMBL" id="MOPA01000022">
    <property type="protein sequence ID" value="KAK1517513.1"/>
    <property type="molecule type" value="Genomic_DNA"/>
</dbReference>
<keyword evidence="2" id="KW-1185">Reference proteome</keyword>
<sequence>MCHPLRAAIVEEEEGRREARRLCGLCLASAMDGALSAHRSRGQPWLPRLMMPVDRLAAHPSPLNDPQASFVLLLRAYPPDKMRRYSRSTPASAEFGHSRVEFSNKVRRCCCWRRRKGSQEERKQDPGEEKIRRLRLLCLSAMC</sequence>
<accession>A0ABQ9RXB5</accession>
<name>A0ABQ9RXB5_9PEZI</name>
<evidence type="ECO:0000313" key="2">
    <source>
        <dbReference type="Proteomes" id="UP001241169"/>
    </source>
</evidence>
<evidence type="ECO:0000313" key="1">
    <source>
        <dbReference type="EMBL" id="KAK1517513.1"/>
    </source>
</evidence>
<proteinExistence type="predicted"/>